<evidence type="ECO:0000256" key="1">
    <source>
        <dbReference type="SAM" id="MobiDB-lite"/>
    </source>
</evidence>
<comment type="caution">
    <text evidence="2">The sequence shown here is derived from an EMBL/GenBank/DDBJ whole genome shotgun (WGS) entry which is preliminary data.</text>
</comment>
<dbReference type="EMBL" id="SDMP01000001">
    <property type="protein sequence ID" value="RYR77935.1"/>
    <property type="molecule type" value="Genomic_DNA"/>
</dbReference>
<evidence type="ECO:0000313" key="2">
    <source>
        <dbReference type="EMBL" id="RYR77935.1"/>
    </source>
</evidence>
<keyword evidence="3" id="KW-1185">Reference proteome</keyword>
<gene>
    <name evidence="2" type="ORF">Ahy_A01g002647</name>
</gene>
<protein>
    <recommendedName>
        <fullName evidence="4">Protein FAR1-RELATED SEQUENCE</fullName>
    </recommendedName>
</protein>
<evidence type="ECO:0000313" key="3">
    <source>
        <dbReference type="Proteomes" id="UP000289738"/>
    </source>
</evidence>
<reference evidence="2 3" key="1">
    <citation type="submission" date="2019-01" db="EMBL/GenBank/DDBJ databases">
        <title>Sequencing of cultivated peanut Arachis hypogaea provides insights into genome evolution and oil improvement.</title>
        <authorList>
            <person name="Chen X."/>
        </authorList>
    </citation>
    <scope>NUCLEOTIDE SEQUENCE [LARGE SCALE GENOMIC DNA]</scope>
    <source>
        <strain evidence="3">cv. Fuhuasheng</strain>
        <tissue evidence="2">Leaves</tissue>
    </source>
</reference>
<accession>A0A445ER22</accession>
<feature type="region of interest" description="Disordered" evidence="1">
    <location>
        <begin position="1"/>
        <end position="21"/>
    </location>
</feature>
<proteinExistence type="predicted"/>
<organism evidence="2 3">
    <name type="scientific">Arachis hypogaea</name>
    <name type="common">Peanut</name>
    <dbReference type="NCBI Taxonomy" id="3818"/>
    <lineage>
        <taxon>Eukaryota</taxon>
        <taxon>Viridiplantae</taxon>
        <taxon>Streptophyta</taxon>
        <taxon>Embryophyta</taxon>
        <taxon>Tracheophyta</taxon>
        <taxon>Spermatophyta</taxon>
        <taxon>Magnoliopsida</taxon>
        <taxon>eudicotyledons</taxon>
        <taxon>Gunneridae</taxon>
        <taxon>Pentapetalae</taxon>
        <taxon>rosids</taxon>
        <taxon>fabids</taxon>
        <taxon>Fabales</taxon>
        <taxon>Fabaceae</taxon>
        <taxon>Papilionoideae</taxon>
        <taxon>50 kb inversion clade</taxon>
        <taxon>dalbergioids sensu lato</taxon>
        <taxon>Dalbergieae</taxon>
        <taxon>Pterocarpus clade</taxon>
        <taxon>Arachis</taxon>
    </lineage>
</organism>
<dbReference type="Proteomes" id="UP000289738">
    <property type="component" value="Chromosome A01"/>
</dbReference>
<dbReference type="AlphaFoldDB" id="A0A445ER22"/>
<evidence type="ECO:0008006" key="4">
    <source>
        <dbReference type="Google" id="ProtNLM"/>
    </source>
</evidence>
<sequence length="170" mass="20444">MTPPTTDTTMPNLSHGSSQRPFHYRPSFATNNNACTQESINVIKLMYDQQWPSYKKIPAETRERWFQKLTSAKCFFKQEKFIWEKTYDAMIRKMFDHRIARRLQHDHLTIWLHQDINKNLYVHWETDEEFKHFHLRNKANRTSVRSSKYTGGLATFMKTKDRLSKSLDIQ</sequence>
<name>A0A445ER22_ARAHY</name>
<feature type="compositionally biased region" description="Low complexity" evidence="1">
    <location>
        <begin position="1"/>
        <end position="11"/>
    </location>
</feature>